<protein>
    <submittedName>
        <fullName evidence="3">IS110 family transposase</fullName>
    </submittedName>
</protein>
<dbReference type="InterPro" id="IPR047650">
    <property type="entry name" value="Transpos_IS110"/>
</dbReference>
<dbReference type="PANTHER" id="PTHR33055:SF3">
    <property type="entry name" value="PUTATIVE TRANSPOSASE FOR IS117-RELATED"/>
    <property type="match status" value="1"/>
</dbReference>
<dbReference type="Pfam" id="PF02371">
    <property type="entry name" value="Transposase_20"/>
    <property type="match status" value="1"/>
</dbReference>
<feature type="coiled-coil region" evidence="1">
    <location>
        <begin position="10"/>
        <end position="37"/>
    </location>
</feature>
<gene>
    <name evidence="3" type="ORF">JAO75_16100</name>
</gene>
<evidence type="ECO:0000313" key="4">
    <source>
        <dbReference type="Proteomes" id="UP000620670"/>
    </source>
</evidence>
<dbReference type="Proteomes" id="UP000620670">
    <property type="component" value="Unassembled WGS sequence"/>
</dbReference>
<keyword evidence="4" id="KW-1185">Reference proteome</keyword>
<sequence length="245" mass="26881">MPIEMLAAHVRLVYRQLKETSRQLDELCEQIASLGQEAHPDARPGDAAILRSLPGGRMVLATLLSEASDPLSRRDHQALHNLCGVTPVTRRSGKRWVVSMRRAAHVRLRLALYHRSRVAIQTDATSRSRYDQLRERGHSHPRALHSVADRLLNVACAMLRHGTLFNPEPPEDFLPAHKSSPTQLLRTDLLEGGESHHIMRWPPPGVAGCHNINAGSGTGRGGCARAAGCGRTRPACSSPQSARNP</sequence>
<name>A0ABS0Y3N7_9HYPH</name>
<dbReference type="PANTHER" id="PTHR33055">
    <property type="entry name" value="TRANSPOSASE FOR INSERTION SEQUENCE ELEMENT IS1111A"/>
    <property type="match status" value="1"/>
</dbReference>
<dbReference type="EMBL" id="JAELXT010000018">
    <property type="protein sequence ID" value="MBJ6126928.1"/>
    <property type="molecule type" value="Genomic_DNA"/>
</dbReference>
<reference evidence="4" key="1">
    <citation type="submission" date="2020-12" db="EMBL/GenBank/DDBJ databases">
        <title>Hymenobacter sp.</title>
        <authorList>
            <person name="Kim M.K."/>
        </authorList>
    </citation>
    <scope>NUCLEOTIDE SEQUENCE [LARGE SCALE GENOMIC DNA]</scope>
    <source>
        <strain evidence="4">BT325</strain>
    </source>
</reference>
<comment type="caution">
    <text evidence="3">The sequence shown here is derived from an EMBL/GenBank/DDBJ whole genome shotgun (WGS) entry which is preliminary data.</text>
</comment>
<accession>A0ABS0Y3N7</accession>
<evidence type="ECO:0000256" key="1">
    <source>
        <dbReference type="SAM" id="Coils"/>
    </source>
</evidence>
<organism evidence="3 4">
    <name type="scientific">Microvirga splendida</name>
    <dbReference type="NCBI Taxonomy" id="2795727"/>
    <lineage>
        <taxon>Bacteria</taxon>
        <taxon>Pseudomonadati</taxon>
        <taxon>Pseudomonadota</taxon>
        <taxon>Alphaproteobacteria</taxon>
        <taxon>Hyphomicrobiales</taxon>
        <taxon>Methylobacteriaceae</taxon>
        <taxon>Microvirga</taxon>
    </lineage>
</organism>
<evidence type="ECO:0000313" key="3">
    <source>
        <dbReference type="EMBL" id="MBJ6126928.1"/>
    </source>
</evidence>
<proteinExistence type="predicted"/>
<keyword evidence="1" id="KW-0175">Coiled coil</keyword>
<feature type="domain" description="Transposase IS116/IS110/IS902 C-terminal" evidence="2">
    <location>
        <begin position="48"/>
        <end position="130"/>
    </location>
</feature>
<evidence type="ECO:0000259" key="2">
    <source>
        <dbReference type="Pfam" id="PF02371"/>
    </source>
</evidence>
<dbReference type="InterPro" id="IPR003346">
    <property type="entry name" value="Transposase_20"/>
</dbReference>